<gene>
    <name evidence="3" type="ORF">CLV73_0940</name>
</gene>
<evidence type="ECO:0000313" key="4">
    <source>
        <dbReference type="Proteomes" id="UP000228740"/>
    </source>
</evidence>
<dbReference type="EMBL" id="PGFD01000001">
    <property type="protein sequence ID" value="PJJ66946.1"/>
    <property type="molecule type" value="Genomic_DNA"/>
</dbReference>
<dbReference type="Pfam" id="PF13462">
    <property type="entry name" value="Thioredoxin_4"/>
    <property type="match status" value="1"/>
</dbReference>
<dbReference type="Gene3D" id="3.40.30.10">
    <property type="entry name" value="Glutaredoxin"/>
    <property type="match status" value="1"/>
</dbReference>
<dbReference type="PANTHER" id="PTHR13887">
    <property type="entry name" value="GLUTATHIONE S-TRANSFERASE KAPPA"/>
    <property type="match status" value="1"/>
</dbReference>
<organism evidence="3 4">
    <name type="scientific">Chryseobacterium geocarposphaerae</name>
    <dbReference type="NCBI Taxonomy" id="1416776"/>
    <lineage>
        <taxon>Bacteria</taxon>
        <taxon>Pseudomonadati</taxon>
        <taxon>Bacteroidota</taxon>
        <taxon>Flavobacteriia</taxon>
        <taxon>Flavobacteriales</taxon>
        <taxon>Weeksellaceae</taxon>
        <taxon>Chryseobacterium group</taxon>
        <taxon>Chryseobacterium</taxon>
    </lineage>
</organism>
<dbReference type="InterPro" id="IPR036249">
    <property type="entry name" value="Thioredoxin-like_sf"/>
</dbReference>
<dbReference type="PROSITE" id="PS51352">
    <property type="entry name" value="THIOREDOXIN_2"/>
    <property type="match status" value="1"/>
</dbReference>
<protein>
    <submittedName>
        <fullName evidence="3">Thioredoxin-like protein</fullName>
    </submittedName>
</protein>
<dbReference type="InterPro" id="IPR012336">
    <property type="entry name" value="Thioredoxin-like_fold"/>
</dbReference>
<evidence type="ECO:0000313" key="3">
    <source>
        <dbReference type="EMBL" id="PJJ66946.1"/>
    </source>
</evidence>
<dbReference type="SUPFAM" id="SSF52833">
    <property type="entry name" value="Thioredoxin-like"/>
    <property type="match status" value="1"/>
</dbReference>
<accession>A0A2M9C843</accession>
<sequence length="172" mass="19225">MSLKPSVSTTDHAQGNDNADLVIVEYGDYQCPYCGAAYPILKELMKEFGSQVKFVFRNFPLSEMHQYARPAAIAAEAANLQGKFWEMHDAIYENQGSLNELFLFELAEKIGLNVSQFKTDIRKAELEEKVDSDFESGIMSGVNGTPSFFVNGNKFNGSAMDLFQLIRENAVD</sequence>
<evidence type="ECO:0000259" key="2">
    <source>
        <dbReference type="PROSITE" id="PS51352"/>
    </source>
</evidence>
<reference evidence="3 4" key="1">
    <citation type="submission" date="2017-11" db="EMBL/GenBank/DDBJ databases">
        <title>Genomic Encyclopedia of Archaeal and Bacterial Type Strains, Phase II (KMG-II): From Individual Species to Whole Genera.</title>
        <authorList>
            <person name="Goeker M."/>
        </authorList>
    </citation>
    <scope>NUCLEOTIDE SEQUENCE [LARGE SCALE GENOMIC DNA]</scope>
    <source>
        <strain evidence="3 4">DSM 27617</strain>
    </source>
</reference>
<dbReference type="OrthoDB" id="117402at2"/>
<evidence type="ECO:0000256" key="1">
    <source>
        <dbReference type="ARBA" id="ARBA00005791"/>
    </source>
</evidence>
<dbReference type="PANTHER" id="PTHR13887:SF55">
    <property type="entry name" value="SLR0313 PROTEIN"/>
    <property type="match status" value="1"/>
</dbReference>
<dbReference type="Proteomes" id="UP000228740">
    <property type="component" value="Unassembled WGS sequence"/>
</dbReference>
<name>A0A2M9C843_9FLAO</name>
<dbReference type="RefSeq" id="WP_100375690.1">
    <property type="nucleotide sequence ID" value="NZ_PGFD01000001.1"/>
</dbReference>
<proteinExistence type="inferred from homology"/>
<feature type="domain" description="Thioredoxin" evidence="2">
    <location>
        <begin position="1"/>
        <end position="172"/>
    </location>
</feature>
<dbReference type="InterPro" id="IPR013766">
    <property type="entry name" value="Thioredoxin_domain"/>
</dbReference>
<keyword evidence="4" id="KW-1185">Reference proteome</keyword>
<dbReference type="AlphaFoldDB" id="A0A2M9C843"/>
<comment type="similarity">
    <text evidence="1">Belongs to the thioredoxin family. DsbA subfamily.</text>
</comment>
<comment type="caution">
    <text evidence="3">The sequence shown here is derived from an EMBL/GenBank/DDBJ whole genome shotgun (WGS) entry which is preliminary data.</text>
</comment>